<dbReference type="KEGG" id="vnx:VNE69_03174"/>
<evidence type="ECO:0000256" key="1">
    <source>
        <dbReference type="SAM" id="MobiDB-lite"/>
    </source>
</evidence>
<organism evidence="2 3">
    <name type="scientific">Vairimorpha necatrix</name>
    <dbReference type="NCBI Taxonomy" id="6039"/>
    <lineage>
        <taxon>Eukaryota</taxon>
        <taxon>Fungi</taxon>
        <taxon>Fungi incertae sedis</taxon>
        <taxon>Microsporidia</taxon>
        <taxon>Nosematidae</taxon>
        <taxon>Vairimorpha</taxon>
    </lineage>
</organism>
<feature type="region of interest" description="Disordered" evidence="1">
    <location>
        <begin position="141"/>
        <end position="168"/>
    </location>
</feature>
<evidence type="ECO:0000313" key="2">
    <source>
        <dbReference type="EMBL" id="WUR02959.1"/>
    </source>
</evidence>
<feature type="compositionally biased region" description="Polar residues" evidence="1">
    <location>
        <begin position="158"/>
        <end position="168"/>
    </location>
</feature>
<protein>
    <submittedName>
        <fullName evidence="2">Uncharacterized protein</fullName>
    </submittedName>
</protein>
<dbReference type="RefSeq" id="XP_065329104.1">
    <property type="nucleotide sequence ID" value="XM_065473032.1"/>
</dbReference>
<evidence type="ECO:0000313" key="3">
    <source>
        <dbReference type="Proteomes" id="UP001334084"/>
    </source>
</evidence>
<gene>
    <name evidence="2" type="ORF">VNE69_03174</name>
</gene>
<dbReference type="EMBL" id="CP142728">
    <property type="protein sequence ID" value="WUR02959.1"/>
    <property type="molecule type" value="Genomic_DNA"/>
</dbReference>
<accession>A0AAX4JAD8</accession>
<feature type="compositionally biased region" description="Basic and acidic residues" evidence="1">
    <location>
        <begin position="141"/>
        <end position="157"/>
    </location>
</feature>
<reference evidence="2" key="1">
    <citation type="journal article" date="2024" name="BMC Genomics">
        <title>Functional annotation of a divergent genome using sequence and structure-based similarity.</title>
        <authorList>
            <person name="Svedberg D."/>
            <person name="Winiger R.R."/>
            <person name="Berg A."/>
            <person name="Sharma H."/>
            <person name="Tellgren-Roth C."/>
            <person name="Debrunner-Vossbrinck B.A."/>
            <person name="Vossbrinck C.R."/>
            <person name="Barandun J."/>
        </authorList>
    </citation>
    <scope>NUCLEOTIDE SEQUENCE</scope>
    <source>
        <strain evidence="2">Illinois isolate</strain>
    </source>
</reference>
<dbReference type="AlphaFoldDB" id="A0AAX4JAD8"/>
<dbReference type="GeneID" id="90540770"/>
<sequence length="490" mass="58713">MFLILFNYLQLKASHTQKEKEDKTLFLQDSSENVKDTIFEEFLSNNEDFQFDFKPFVPSETLKKSPVQGCKILKNLELKNEKSTKIPMSQSFHKFYFVKNQYNDKTNVIDSSIKSRIPMYDYNSLKKKSKQKDQNLIKNELEVKATKSNQHDSKTKMSDTSGNQTENSTIECSNSKYFEKKDNTQKTKYENPHWLFFFEEDFFKEMLISEHSSYIENLKSSYVTLKGLIKTITERLVLYKTKNELKLYKIKIIEQNIDSIMDFYRLCIRQLYFTIWNMSSFDELQNQQDLIQFKLGELQIKTKEFNAIFENEFTFIFNISKIFRQKIIEFDSSCNFYSNRIKIFEYIYALSYLESHFNEMKSKFKIVSRPQLPEIDMVFMFSLEYFLDFENRDILEYWIRISKLIFAIKKESNLIFFQYSTSLTAQTMEVIRILMKSRKNKSKIHNLICDGMFIPFIQELIIKLDVPFLENIETILNDSIQRYICSKTNH</sequence>
<keyword evidence="3" id="KW-1185">Reference proteome</keyword>
<proteinExistence type="predicted"/>
<dbReference type="Proteomes" id="UP001334084">
    <property type="component" value="Chromosome 3"/>
</dbReference>
<name>A0AAX4JAD8_9MICR</name>